<gene>
    <name evidence="2" type="ORF">B0T21DRAFT_409533</name>
</gene>
<organism evidence="2 3">
    <name type="scientific">Apiosordaria backusii</name>
    <dbReference type="NCBI Taxonomy" id="314023"/>
    <lineage>
        <taxon>Eukaryota</taxon>
        <taxon>Fungi</taxon>
        <taxon>Dikarya</taxon>
        <taxon>Ascomycota</taxon>
        <taxon>Pezizomycotina</taxon>
        <taxon>Sordariomycetes</taxon>
        <taxon>Sordariomycetidae</taxon>
        <taxon>Sordariales</taxon>
        <taxon>Lasiosphaeriaceae</taxon>
        <taxon>Apiosordaria</taxon>
    </lineage>
</organism>
<name>A0AA40EI11_9PEZI</name>
<evidence type="ECO:0000313" key="3">
    <source>
        <dbReference type="Proteomes" id="UP001172159"/>
    </source>
</evidence>
<dbReference type="AlphaFoldDB" id="A0AA40EI11"/>
<dbReference type="Proteomes" id="UP001172159">
    <property type="component" value="Unassembled WGS sequence"/>
</dbReference>
<accession>A0AA40EI11</accession>
<evidence type="ECO:0000313" key="2">
    <source>
        <dbReference type="EMBL" id="KAK0739161.1"/>
    </source>
</evidence>
<reference evidence="2" key="1">
    <citation type="submission" date="2023-06" db="EMBL/GenBank/DDBJ databases">
        <title>Genome-scale phylogeny and comparative genomics of the fungal order Sordariales.</title>
        <authorList>
            <consortium name="Lawrence Berkeley National Laboratory"/>
            <person name="Hensen N."/>
            <person name="Bonometti L."/>
            <person name="Westerberg I."/>
            <person name="Brannstrom I.O."/>
            <person name="Guillou S."/>
            <person name="Cros-Aarteil S."/>
            <person name="Calhoun S."/>
            <person name="Haridas S."/>
            <person name="Kuo A."/>
            <person name="Mondo S."/>
            <person name="Pangilinan J."/>
            <person name="Riley R."/>
            <person name="Labutti K."/>
            <person name="Andreopoulos B."/>
            <person name="Lipzen A."/>
            <person name="Chen C."/>
            <person name="Yanf M."/>
            <person name="Daum C."/>
            <person name="Ng V."/>
            <person name="Clum A."/>
            <person name="Steindorff A."/>
            <person name="Ohm R."/>
            <person name="Martin F."/>
            <person name="Silar P."/>
            <person name="Natvig D."/>
            <person name="Lalanne C."/>
            <person name="Gautier V."/>
            <person name="Ament-Velasquez S.L."/>
            <person name="Kruys A."/>
            <person name="Hutchinson M.I."/>
            <person name="Powell A.J."/>
            <person name="Barry K."/>
            <person name="Miller A.N."/>
            <person name="Grigoriev I.V."/>
            <person name="Debuchy R."/>
            <person name="Gladieux P."/>
            <person name="Thoren M.H."/>
            <person name="Johannesson H."/>
        </authorList>
    </citation>
    <scope>NUCLEOTIDE SEQUENCE</scope>
    <source>
        <strain evidence="2">CBS 540.89</strain>
    </source>
</reference>
<sequence>MSHNPSAQVKVDMSPGTIIITKIYEHGPSGLSTKPLELPINPSAGDPKELHTISTFLLSMTLGVDGKILETRARSQDWFIHVDWRYQTIYPKFTTRHRVIPGISPSVRFAGGTAWAENIARNPAFQTPHKQMPVPDYLRRPTRNTSWESRAPPFNPLNRTPVTMPDFTSWIPSPEFPGTPRSMSPGPGDDELSVCSDLTSVGSTVSEITTPRFLSPSPSRQNSSTLATGSINGDWMDQQVQQQFQDEAFLKQKREAENLFARTGDLSGLIAVMEAANKFSAFPSSSRRTDP</sequence>
<feature type="region of interest" description="Disordered" evidence="1">
    <location>
        <begin position="209"/>
        <end position="231"/>
    </location>
</feature>
<comment type="caution">
    <text evidence="2">The sequence shown here is derived from an EMBL/GenBank/DDBJ whole genome shotgun (WGS) entry which is preliminary data.</text>
</comment>
<evidence type="ECO:0000256" key="1">
    <source>
        <dbReference type="SAM" id="MobiDB-lite"/>
    </source>
</evidence>
<feature type="compositionally biased region" description="Polar residues" evidence="1">
    <location>
        <begin position="216"/>
        <end position="231"/>
    </location>
</feature>
<proteinExistence type="predicted"/>
<dbReference type="EMBL" id="JAUKTV010000004">
    <property type="protein sequence ID" value="KAK0739161.1"/>
    <property type="molecule type" value="Genomic_DNA"/>
</dbReference>
<keyword evidence="3" id="KW-1185">Reference proteome</keyword>
<protein>
    <submittedName>
        <fullName evidence="2">Uncharacterized protein</fullName>
    </submittedName>
</protein>